<comment type="caution">
    <text evidence="2">The sequence shown here is derived from an EMBL/GenBank/DDBJ whole genome shotgun (WGS) entry which is preliminary data.</text>
</comment>
<reference evidence="2" key="1">
    <citation type="submission" date="2021-06" db="EMBL/GenBank/DDBJ databases">
        <title>New haloarchaea isolates fom saline soil.</title>
        <authorList>
            <person name="Duran-Viseras A."/>
            <person name="Sanchez-Porro C.S."/>
            <person name="Ventosa A."/>
        </authorList>
    </citation>
    <scope>NUCLEOTIDE SEQUENCE</scope>
    <source>
        <strain evidence="2">JCM 18369</strain>
    </source>
</reference>
<feature type="compositionally biased region" description="Basic and acidic residues" evidence="1">
    <location>
        <begin position="151"/>
        <end position="167"/>
    </location>
</feature>
<evidence type="ECO:0000313" key="2">
    <source>
        <dbReference type="EMBL" id="MBV0900999.1"/>
    </source>
</evidence>
<feature type="region of interest" description="Disordered" evidence="1">
    <location>
        <begin position="144"/>
        <end position="167"/>
    </location>
</feature>
<dbReference type="Pfam" id="PF20575">
    <property type="entry name" value="HTH_63"/>
    <property type="match status" value="1"/>
</dbReference>
<protein>
    <submittedName>
        <fullName evidence="2">Uncharacterized protein</fullName>
    </submittedName>
</protein>
<keyword evidence="3" id="KW-1185">Reference proteome</keyword>
<name>A0AA41KJL4_9EURY</name>
<dbReference type="EMBL" id="JAHQXE010000001">
    <property type="protein sequence ID" value="MBV0900999.1"/>
    <property type="molecule type" value="Genomic_DNA"/>
</dbReference>
<gene>
    <name evidence="2" type="ORF">KTS37_04275</name>
</gene>
<evidence type="ECO:0000256" key="1">
    <source>
        <dbReference type="SAM" id="MobiDB-lite"/>
    </source>
</evidence>
<dbReference type="InterPro" id="IPR046783">
    <property type="entry name" value="HTH_63"/>
</dbReference>
<evidence type="ECO:0000313" key="3">
    <source>
        <dbReference type="Proteomes" id="UP001166304"/>
    </source>
</evidence>
<accession>A0AA41KJL4</accession>
<dbReference type="RefSeq" id="WP_162411733.1">
    <property type="nucleotide sequence ID" value="NZ_JAHQXE010000001.1"/>
</dbReference>
<dbReference type="AlphaFoldDB" id="A0AA41KJL4"/>
<sequence length="167" mass="18301">MPPDTYLPSVELYVRSLSPAGVSQQQDHVIGQLQALENDGRIADLSIYVWGDRLAPDTAHRTEHGEFLLDRLTAFERWERASGASLDAFGWRDSSTTIASDRTIDVISLPLMGLAEFVDGELRHVAPCTRDGTVQCVRDRVAALSAPTPSSEREAESERAPAVPGDR</sequence>
<dbReference type="Proteomes" id="UP001166304">
    <property type="component" value="Unassembled WGS sequence"/>
</dbReference>
<proteinExistence type="predicted"/>
<organism evidence="2 3">
    <name type="scientific">Haloarcula salina</name>
    <dbReference type="NCBI Taxonomy" id="1429914"/>
    <lineage>
        <taxon>Archaea</taxon>
        <taxon>Methanobacteriati</taxon>
        <taxon>Methanobacteriota</taxon>
        <taxon>Stenosarchaea group</taxon>
        <taxon>Halobacteria</taxon>
        <taxon>Halobacteriales</taxon>
        <taxon>Haloarculaceae</taxon>
        <taxon>Haloarcula</taxon>
    </lineage>
</organism>